<dbReference type="KEGG" id="tsv:DSM104635_00401"/>
<sequence>MKHATADLWFIARQMLTQLLCVAGAATAAALAGLTRRHRTEVLMWLPPLETLVRKLLLIEAAALAPLVIAKRAGGDQRARTARAHQVAFKLSPIAQPKAHPARIRLLGAPTTLAELWLNQQRAARVSRLSEAPRAAPHVRLANRIAALAAVIAKPLPYARRLARLLRQPAGAAKLADAIAAARLGRRPLAFNDQAFACASEQAAAARAPEPG</sequence>
<evidence type="ECO:0000313" key="1">
    <source>
        <dbReference type="EMBL" id="QGZ93589.1"/>
    </source>
</evidence>
<reference evidence="2" key="1">
    <citation type="submission" date="2019-12" db="EMBL/GenBank/DDBJ databases">
        <title>Complete genome of Terracaulis silvestris 0127_4.</title>
        <authorList>
            <person name="Vieira S."/>
            <person name="Riedel T."/>
            <person name="Sproer C."/>
            <person name="Pascual J."/>
            <person name="Boedeker C."/>
            <person name="Overmann J."/>
        </authorList>
    </citation>
    <scope>NUCLEOTIDE SEQUENCE [LARGE SCALE GENOMIC DNA]</scope>
    <source>
        <strain evidence="2">0127_4</strain>
    </source>
</reference>
<organism evidence="1 2">
    <name type="scientific">Terricaulis silvestris</name>
    <dbReference type="NCBI Taxonomy" id="2686094"/>
    <lineage>
        <taxon>Bacteria</taxon>
        <taxon>Pseudomonadati</taxon>
        <taxon>Pseudomonadota</taxon>
        <taxon>Alphaproteobacteria</taxon>
        <taxon>Caulobacterales</taxon>
        <taxon>Caulobacteraceae</taxon>
        <taxon>Terricaulis</taxon>
    </lineage>
</organism>
<keyword evidence="2" id="KW-1185">Reference proteome</keyword>
<dbReference type="RefSeq" id="WP_158764587.1">
    <property type="nucleotide sequence ID" value="NZ_CP047045.1"/>
</dbReference>
<dbReference type="AlphaFoldDB" id="A0A6I6MGX5"/>
<protein>
    <submittedName>
        <fullName evidence="1">Uncharacterized protein</fullName>
    </submittedName>
</protein>
<evidence type="ECO:0000313" key="2">
    <source>
        <dbReference type="Proteomes" id="UP000431269"/>
    </source>
</evidence>
<dbReference type="EMBL" id="CP047045">
    <property type="protein sequence ID" value="QGZ93589.1"/>
    <property type="molecule type" value="Genomic_DNA"/>
</dbReference>
<gene>
    <name evidence="1" type="ORF">DSM104635_00401</name>
</gene>
<name>A0A6I6MGX5_9CAUL</name>
<accession>A0A6I6MGX5</accession>
<proteinExistence type="predicted"/>
<dbReference type="Proteomes" id="UP000431269">
    <property type="component" value="Chromosome"/>
</dbReference>